<proteinExistence type="predicted"/>
<organism evidence="1 2">
    <name type="scientific">Lasiosphaeris hirsuta</name>
    <dbReference type="NCBI Taxonomy" id="260670"/>
    <lineage>
        <taxon>Eukaryota</taxon>
        <taxon>Fungi</taxon>
        <taxon>Dikarya</taxon>
        <taxon>Ascomycota</taxon>
        <taxon>Pezizomycotina</taxon>
        <taxon>Sordariomycetes</taxon>
        <taxon>Sordariomycetidae</taxon>
        <taxon>Sordariales</taxon>
        <taxon>Lasiosphaeriaceae</taxon>
        <taxon>Lasiosphaeris</taxon>
    </lineage>
</organism>
<evidence type="ECO:0000313" key="1">
    <source>
        <dbReference type="EMBL" id="KAK0716352.1"/>
    </source>
</evidence>
<name>A0AA40AIB4_9PEZI</name>
<sequence length="85" mass="9076">MSSPPLPRSLASSTAFNDKHVQSFIAYVSGDSPIVPLRPSQLAVSTTPAHIMMKLSSPTIRTLAIASLTVPAMIRSLTTIIERSL</sequence>
<keyword evidence="2" id="KW-1185">Reference proteome</keyword>
<evidence type="ECO:0000313" key="2">
    <source>
        <dbReference type="Proteomes" id="UP001172102"/>
    </source>
</evidence>
<dbReference type="AlphaFoldDB" id="A0AA40AIB4"/>
<dbReference type="Proteomes" id="UP001172102">
    <property type="component" value="Unassembled WGS sequence"/>
</dbReference>
<accession>A0AA40AIB4</accession>
<gene>
    <name evidence="1" type="ORF">B0H67DRAFT_582935</name>
</gene>
<comment type="caution">
    <text evidence="1">The sequence shown here is derived from an EMBL/GenBank/DDBJ whole genome shotgun (WGS) entry which is preliminary data.</text>
</comment>
<protein>
    <submittedName>
        <fullName evidence="1">Uncharacterized protein</fullName>
    </submittedName>
</protein>
<reference evidence="1" key="1">
    <citation type="submission" date="2023-06" db="EMBL/GenBank/DDBJ databases">
        <title>Genome-scale phylogeny and comparative genomics of the fungal order Sordariales.</title>
        <authorList>
            <consortium name="Lawrence Berkeley National Laboratory"/>
            <person name="Hensen N."/>
            <person name="Bonometti L."/>
            <person name="Westerberg I."/>
            <person name="Brannstrom I.O."/>
            <person name="Guillou S."/>
            <person name="Cros-Aarteil S."/>
            <person name="Calhoun S."/>
            <person name="Haridas S."/>
            <person name="Kuo A."/>
            <person name="Mondo S."/>
            <person name="Pangilinan J."/>
            <person name="Riley R."/>
            <person name="Labutti K."/>
            <person name="Andreopoulos B."/>
            <person name="Lipzen A."/>
            <person name="Chen C."/>
            <person name="Yanf M."/>
            <person name="Daum C."/>
            <person name="Ng V."/>
            <person name="Clum A."/>
            <person name="Steindorff A."/>
            <person name="Ohm R."/>
            <person name="Martin F."/>
            <person name="Silar P."/>
            <person name="Natvig D."/>
            <person name="Lalanne C."/>
            <person name="Gautier V."/>
            <person name="Ament-Velasquez S.L."/>
            <person name="Kruys A."/>
            <person name="Hutchinson M.I."/>
            <person name="Powell A.J."/>
            <person name="Barry K."/>
            <person name="Miller A.N."/>
            <person name="Grigoriev I.V."/>
            <person name="Debuchy R."/>
            <person name="Gladieux P."/>
            <person name="Thoren M.H."/>
            <person name="Johannesson H."/>
        </authorList>
    </citation>
    <scope>NUCLEOTIDE SEQUENCE</scope>
    <source>
        <strain evidence="1">SMH4607-1</strain>
    </source>
</reference>
<dbReference type="EMBL" id="JAUKUA010000004">
    <property type="protein sequence ID" value="KAK0716352.1"/>
    <property type="molecule type" value="Genomic_DNA"/>
</dbReference>